<sequence>MSGVSARDVYQLFRDVALEQKALRPGAGASWSETDTGAVHVCIDAHRIALFKDAGELHHCLGCVLEDGRRAGQEAWNSPGTDPLELLSVWERSQLLKRLQQL</sequence>
<reference evidence="2 3" key="1">
    <citation type="submission" date="2017-09" db="EMBL/GenBank/DDBJ databases">
        <title>Pseudomonas abyssi sp. nov. isolated from Abyssopelagic Water.</title>
        <authorList>
            <person name="Wei Y."/>
        </authorList>
    </citation>
    <scope>NUCLEOTIDE SEQUENCE [LARGE SCALE GENOMIC DNA]</scope>
    <source>
        <strain evidence="2 3">MT5</strain>
    </source>
</reference>
<protein>
    <recommendedName>
        <fullName evidence="1">DUF7693 domain-containing protein</fullName>
    </recommendedName>
</protein>
<dbReference type="EMBL" id="NTMR01000009">
    <property type="protein sequence ID" value="PBK05038.1"/>
    <property type="molecule type" value="Genomic_DNA"/>
</dbReference>
<dbReference type="Proteomes" id="UP000242313">
    <property type="component" value="Unassembled WGS sequence"/>
</dbReference>
<feature type="domain" description="DUF7693" evidence="1">
    <location>
        <begin position="4"/>
        <end position="100"/>
    </location>
</feature>
<name>A0A2A3MJP8_9PSED</name>
<accession>A0A2A3MJP8</accession>
<dbReference type="RefSeq" id="WP_096004318.1">
    <property type="nucleotide sequence ID" value="NZ_NTMR01000009.1"/>
</dbReference>
<dbReference type="AlphaFoldDB" id="A0A2A3MJP8"/>
<dbReference type="Pfam" id="PF24745">
    <property type="entry name" value="DUF7693"/>
    <property type="match status" value="1"/>
</dbReference>
<evidence type="ECO:0000313" key="2">
    <source>
        <dbReference type="EMBL" id="PBK05038.1"/>
    </source>
</evidence>
<evidence type="ECO:0000259" key="1">
    <source>
        <dbReference type="Pfam" id="PF24745"/>
    </source>
</evidence>
<comment type="caution">
    <text evidence="2">The sequence shown here is derived from an EMBL/GenBank/DDBJ whole genome shotgun (WGS) entry which is preliminary data.</text>
</comment>
<dbReference type="InterPro" id="IPR056110">
    <property type="entry name" value="DUF7693"/>
</dbReference>
<evidence type="ECO:0000313" key="3">
    <source>
        <dbReference type="Proteomes" id="UP000242313"/>
    </source>
</evidence>
<organism evidence="2 3">
    <name type="scientific">Pseudomonas abyssi</name>
    <dbReference type="NCBI Taxonomy" id="170540"/>
    <lineage>
        <taxon>Bacteria</taxon>
        <taxon>Pseudomonadati</taxon>
        <taxon>Pseudomonadota</taxon>
        <taxon>Gammaproteobacteria</taxon>
        <taxon>Pseudomonadales</taxon>
        <taxon>Pseudomonadaceae</taxon>
        <taxon>Pseudomonas</taxon>
    </lineage>
</organism>
<gene>
    <name evidence="2" type="ORF">CNQ84_07825</name>
</gene>
<proteinExistence type="predicted"/>
<keyword evidence="3" id="KW-1185">Reference proteome</keyword>